<evidence type="ECO:0000313" key="2">
    <source>
        <dbReference type="EMBL" id="MEE2059473.1"/>
    </source>
</evidence>
<keyword evidence="3" id="KW-1185">Reference proteome</keyword>
<proteinExistence type="predicted"/>
<protein>
    <recommendedName>
        <fullName evidence="4">Alkaline shock response membrane anchor protein AmaP</fullName>
    </recommendedName>
</protein>
<evidence type="ECO:0000313" key="3">
    <source>
        <dbReference type="Proteomes" id="UP001336020"/>
    </source>
</evidence>
<dbReference type="RefSeq" id="WP_330134688.1">
    <property type="nucleotide sequence ID" value="NZ_JAUTXY010000008.1"/>
</dbReference>
<sequence>MKLRTVLVNRFFAFVVGCALLGSGAFALAWVWRVPFARERLADLDRPLIMDLPDQPWWTPALWTVLAAGCAIGIVLLVVNLSRRRTSTVELYDEVTDATLGVDLGPVATGVARELETFPGVRSVRGRAVVERHLPTLSVTVHAESGIDVPEFTAAAEDAARRAAAAVGGARVATQVLLHLDPAAEVR</sequence>
<dbReference type="EMBL" id="JAUTXY010000008">
    <property type="protein sequence ID" value="MEE2059473.1"/>
    <property type="molecule type" value="Genomic_DNA"/>
</dbReference>
<comment type="caution">
    <text evidence="2">The sequence shown here is derived from an EMBL/GenBank/DDBJ whole genome shotgun (WGS) entry which is preliminary data.</text>
</comment>
<organism evidence="2 3">
    <name type="scientific">Rhodococcus artemisiae</name>
    <dbReference type="NCBI Taxonomy" id="714159"/>
    <lineage>
        <taxon>Bacteria</taxon>
        <taxon>Bacillati</taxon>
        <taxon>Actinomycetota</taxon>
        <taxon>Actinomycetes</taxon>
        <taxon>Mycobacteriales</taxon>
        <taxon>Nocardiaceae</taxon>
        <taxon>Rhodococcus</taxon>
    </lineage>
</organism>
<evidence type="ECO:0008006" key="4">
    <source>
        <dbReference type="Google" id="ProtNLM"/>
    </source>
</evidence>
<keyword evidence="1" id="KW-0812">Transmembrane</keyword>
<keyword evidence="1" id="KW-1133">Transmembrane helix</keyword>
<reference evidence="2 3" key="1">
    <citation type="submission" date="2023-07" db="EMBL/GenBank/DDBJ databases">
        <authorList>
            <person name="Girao M."/>
            <person name="Carvalho M.F."/>
        </authorList>
    </citation>
    <scope>NUCLEOTIDE SEQUENCE [LARGE SCALE GENOMIC DNA]</scope>
    <source>
        <strain evidence="2 3">YIM65754</strain>
    </source>
</reference>
<keyword evidence="1" id="KW-0472">Membrane</keyword>
<evidence type="ECO:0000256" key="1">
    <source>
        <dbReference type="SAM" id="Phobius"/>
    </source>
</evidence>
<feature type="transmembrane region" description="Helical" evidence="1">
    <location>
        <begin position="57"/>
        <end position="79"/>
    </location>
</feature>
<dbReference type="Proteomes" id="UP001336020">
    <property type="component" value="Unassembled WGS sequence"/>
</dbReference>
<name>A0ABU7LD48_9NOCA</name>
<gene>
    <name evidence="2" type="ORF">Q7514_18310</name>
</gene>
<feature type="transmembrane region" description="Helical" evidence="1">
    <location>
        <begin position="12"/>
        <end position="32"/>
    </location>
</feature>
<accession>A0ABU7LD48</accession>